<evidence type="ECO:0000259" key="2">
    <source>
        <dbReference type="Pfam" id="PF18962"/>
    </source>
</evidence>
<evidence type="ECO:0000313" key="4">
    <source>
        <dbReference type="Proteomes" id="UP000198748"/>
    </source>
</evidence>
<dbReference type="Proteomes" id="UP000198748">
    <property type="component" value="Unassembled WGS sequence"/>
</dbReference>
<dbReference type="Pfam" id="PF18962">
    <property type="entry name" value="Por_Secre_tail"/>
    <property type="match status" value="1"/>
</dbReference>
<dbReference type="STRING" id="659014.SAMN04487996_11756"/>
<dbReference type="EMBL" id="FNAN01000017">
    <property type="protein sequence ID" value="SDG29102.1"/>
    <property type="molecule type" value="Genomic_DNA"/>
</dbReference>
<feature type="signal peptide" evidence="1">
    <location>
        <begin position="1"/>
        <end position="21"/>
    </location>
</feature>
<sequence length="323" mass="35148">MIKRYLFFCQLTLLPALAAQAQFTTGSEGFFVSQGTSVTIDSLTLIPSTGFLLSSQTLTISPTPLPGSPPGIARVYQFSTPVDFAGEAGFFYLPSELNGNTESSLQLAHGNTTFESVTGSTVDVTRHYISNTLPMTNFTSLTAAQDNALPVTLIGFEVKKVENMALLSWQTSGEQNSDYFEVQQSPNLKQWAALGKVSAAGESAERRDYSFRDPIRRSGMQYYRLKMVDSDGTYAYSMIRNIEMETGGTISAFPNPVVDKLVIGSQEALTSVKVTSLSGQVMLEVSKPQPGREFSMKQYPAGTYLVQVQTAAGKTQAIKIVKQ</sequence>
<feature type="domain" description="Secretion system C-terminal sorting" evidence="2">
    <location>
        <begin position="253"/>
        <end position="319"/>
    </location>
</feature>
<name>A0A1G7T1Y9_9BACT</name>
<dbReference type="AlphaFoldDB" id="A0A1G7T1Y9"/>
<keyword evidence="1" id="KW-0732">Signal</keyword>
<proteinExistence type="predicted"/>
<gene>
    <name evidence="3" type="ORF">SAMN04487996_11756</name>
</gene>
<protein>
    <submittedName>
        <fullName evidence="3">Por secretion system C-terminal sorting domain-containing protein</fullName>
    </submittedName>
</protein>
<accession>A0A1G7T1Y9</accession>
<feature type="chain" id="PRO_5011637863" evidence="1">
    <location>
        <begin position="22"/>
        <end position="323"/>
    </location>
</feature>
<dbReference type="RefSeq" id="WP_090155832.1">
    <property type="nucleotide sequence ID" value="NZ_FNAN01000017.1"/>
</dbReference>
<dbReference type="NCBIfam" id="TIGR04183">
    <property type="entry name" value="Por_Secre_tail"/>
    <property type="match status" value="1"/>
</dbReference>
<keyword evidence="4" id="KW-1185">Reference proteome</keyword>
<reference evidence="4" key="1">
    <citation type="submission" date="2016-10" db="EMBL/GenBank/DDBJ databases">
        <authorList>
            <person name="Varghese N."/>
            <person name="Submissions S."/>
        </authorList>
    </citation>
    <scope>NUCLEOTIDE SEQUENCE [LARGE SCALE GENOMIC DNA]</scope>
    <source>
        <strain evidence="4">DSM 25329</strain>
    </source>
</reference>
<evidence type="ECO:0000256" key="1">
    <source>
        <dbReference type="SAM" id="SignalP"/>
    </source>
</evidence>
<evidence type="ECO:0000313" key="3">
    <source>
        <dbReference type="EMBL" id="SDG29102.1"/>
    </source>
</evidence>
<dbReference type="OrthoDB" id="933627at2"/>
<dbReference type="InterPro" id="IPR026444">
    <property type="entry name" value="Secre_tail"/>
</dbReference>
<organism evidence="3 4">
    <name type="scientific">Dyadobacter soli</name>
    <dbReference type="NCBI Taxonomy" id="659014"/>
    <lineage>
        <taxon>Bacteria</taxon>
        <taxon>Pseudomonadati</taxon>
        <taxon>Bacteroidota</taxon>
        <taxon>Cytophagia</taxon>
        <taxon>Cytophagales</taxon>
        <taxon>Spirosomataceae</taxon>
        <taxon>Dyadobacter</taxon>
    </lineage>
</organism>